<dbReference type="AlphaFoldDB" id="A0A250FJ96"/>
<dbReference type="STRING" id="553177.CAPSP0001_2759"/>
<reference evidence="6 7" key="2">
    <citation type="submission" date="2017-06" db="EMBL/GenBank/DDBJ databases">
        <title>Capnocytophaga spp. assemblies.</title>
        <authorList>
            <person name="Gulvik C.A."/>
        </authorList>
    </citation>
    <scope>NUCLEOTIDE SEQUENCE [LARGE SCALE GENOMIC DNA]</scope>
    <source>
        <strain evidence="7">H4486</strain>
        <strain evidence="6">KC1668</strain>
    </source>
</reference>
<dbReference type="InterPro" id="IPR001296">
    <property type="entry name" value="Glyco_trans_1"/>
</dbReference>
<dbReference type="GO" id="GO:0016757">
    <property type="term" value="F:glycosyltransferase activity"/>
    <property type="evidence" value="ECO:0007669"/>
    <property type="project" value="InterPro"/>
</dbReference>
<name>A0A250FJ96_CAPSP</name>
<organism evidence="3 7">
    <name type="scientific">Capnocytophaga sputigena</name>
    <dbReference type="NCBI Taxonomy" id="1019"/>
    <lineage>
        <taxon>Bacteria</taxon>
        <taxon>Pseudomonadati</taxon>
        <taxon>Bacteroidota</taxon>
        <taxon>Flavobacteriia</taxon>
        <taxon>Flavobacteriales</taxon>
        <taxon>Flavobacteriaceae</taxon>
        <taxon>Capnocytophaga</taxon>
    </lineage>
</organism>
<feature type="domain" description="Glycosyl transferase family 1" evidence="2">
    <location>
        <begin position="228"/>
        <end position="317"/>
    </location>
</feature>
<dbReference type="KEGG" id="cspu:CGC55_07880"/>
<dbReference type="Pfam" id="PF00534">
    <property type="entry name" value="Glycos_transf_1"/>
    <property type="match status" value="1"/>
</dbReference>
<keyword evidence="6" id="KW-1185">Reference proteome</keyword>
<dbReference type="Gene3D" id="3.40.50.2000">
    <property type="entry name" value="Glycogen Phosphorylase B"/>
    <property type="match status" value="1"/>
</dbReference>
<dbReference type="EMBL" id="CP022385">
    <property type="protein sequence ID" value="ATA84425.1"/>
    <property type="molecule type" value="Genomic_DNA"/>
</dbReference>
<dbReference type="Proteomes" id="UP000217334">
    <property type="component" value="Chromosome"/>
</dbReference>
<dbReference type="OrthoDB" id="9797829at2"/>
<dbReference type="Proteomes" id="UP000217301">
    <property type="component" value="Chromosome"/>
</dbReference>
<gene>
    <name evidence="4" type="ORF">CGC55_07880</name>
    <name evidence="3" type="ORF">CGC59_08545</name>
    <name evidence="5" type="ORF">NCTC11653_01717</name>
</gene>
<reference evidence="5 8" key="3">
    <citation type="submission" date="2018-06" db="EMBL/GenBank/DDBJ databases">
        <authorList>
            <consortium name="Pathogen Informatics"/>
            <person name="Doyle S."/>
        </authorList>
    </citation>
    <scope>NUCLEOTIDE SEQUENCE [LARGE SCALE GENOMIC DNA]</scope>
    <source>
        <strain evidence="5 8">NCTC11653</strain>
    </source>
</reference>
<dbReference type="EMBL" id="CP022383">
    <property type="protein sequence ID" value="ATA79718.1"/>
    <property type="molecule type" value="Genomic_DNA"/>
</dbReference>
<dbReference type="EMBL" id="UAVP01000008">
    <property type="protein sequence ID" value="SQA75804.1"/>
    <property type="molecule type" value="Genomic_DNA"/>
</dbReference>
<reference evidence="3" key="1">
    <citation type="journal article" date="2017" name="Genome Announc.">
        <title>Twelve Complete Reference Genomes of Clinical Isolates in the Capnocytophaga Genus.</title>
        <authorList>
            <person name="Villarma A."/>
            <person name="Gulvik C.A."/>
            <person name="Rowe L.A."/>
            <person name="Sheth M."/>
            <person name="Juieng P."/>
            <person name="Nicholson A.C."/>
            <person name="Loparev V.N."/>
            <person name="McQuiston J.R."/>
        </authorList>
    </citation>
    <scope>NUCLEOTIDE SEQUENCE</scope>
    <source>
        <strain evidence="3">H4486</strain>
        <strain evidence="4">KC1668</strain>
    </source>
</reference>
<dbReference type="eggNOG" id="COG0438">
    <property type="taxonomic scope" value="Bacteria"/>
</dbReference>
<dbReference type="PANTHER" id="PTHR46401">
    <property type="entry name" value="GLYCOSYLTRANSFERASE WBBK-RELATED"/>
    <property type="match status" value="1"/>
</dbReference>
<evidence type="ECO:0000259" key="2">
    <source>
        <dbReference type="Pfam" id="PF00534"/>
    </source>
</evidence>
<evidence type="ECO:0000313" key="5">
    <source>
        <dbReference type="EMBL" id="SQA75804.1"/>
    </source>
</evidence>
<dbReference type="Proteomes" id="UP000249902">
    <property type="component" value="Unassembled WGS sequence"/>
</dbReference>
<evidence type="ECO:0000256" key="1">
    <source>
        <dbReference type="ARBA" id="ARBA00022679"/>
    </source>
</evidence>
<evidence type="ECO:0000313" key="8">
    <source>
        <dbReference type="Proteomes" id="UP000249902"/>
    </source>
</evidence>
<evidence type="ECO:0000313" key="7">
    <source>
        <dbReference type="Proteomes" id="UP000217334"/>
    </source>
</evidence>
<evidence type="ECO:0000313" key="3">
    <source>
        <dbReference type="EMBL" id="ATA79718.1"/>
    </source>
</evidence>
<proteinExistence type="predicted"/>
<dbReference type="PANTHER" id="PTHR46401:SF2">
    <property type="entry name" value="GLYCOSYLTRANSFERASE WBBK-RELATED"/>
    <property type="match status" value="1"/>
</dbReference>
<evidence type="ECO:0000313" key="4">
    <source>
        <dbReference type="EMBL" id="ATA84425.1"/>
    </source>
</evidence>
<dbReference type="RefSeq" id="WP_040361422.1">
    <property type="nucleotide sequence ID" value="NZ_CALGFZ010000081.1"/>
</dbReference>
<sequence length="345" mass="39974">MGTKIYFLCPNNNFMSGGVKQIFHQVETLNKNGFDAFVLLQGKSKQKWFESNAPIAYSPYLLRTLKYIVENRKMTPRKQLTLWSLKKKSVTLDEDSILVIPEIYGDKIDQIAPHIKKVIFNQNCYYTFNLYSFEKDYQKTPYHQPNVLATIVASDDALAYMNYTFPNLKTYKMTLGIDTSVFSYTDKKQKQICFMPRKLTDDVRQVILILKLRGKLKDWKLVPIDNKTEQEVAEIMKQSTFFLSFNHREGFGLPPVEAMACGCYVVGYHGQGGKEYFKPEFSSLVEGGDIIAYVKKVEELLSTYEKSPETILEKGKKASEYIFSHYAMAKEEEDTIKIWNDILNR</sequence>
<accession>A0A250FJ96</accession>
<protein>
    <submittedName>
        <fullName evidence="3">Glycosyl transferase family 1</fullName>
    </submittedName>
    <submittedName>
        <fullName evidence="5">N-acetyl-alpha-D-glucosaminyl L-malate synthase BshA</fullName>
    </submittedName>
</protein>
<dbReference type="SUPFAM" id="SSF53756">
    <property type="entry name" value="UDP-Glycosyltransferase/glycogen phosphorylase"/>
    <property type="match status" value="1"/>
</dbReference>
<evidence type="ECO:0000313" key="6">
    <source>
        <dbReference type="Proteomes" id="UP000217301"/>
    </source>
</evidence>
<keyword evidence="1 3" id="KW-0808">Transferase</keyword>